<reference evidence="7" key="3">
    <citation type="submission" date="2019-06" db="EMBL/GenBank/DDBJ databases">
        <authorList>
            <person name="Poynton C."/>
            <person name="Hasenbein S."/>
            <person name="Benoit J.B."/>
            <person name="Sepulveda M.S."/>
            <person name="Poelchau M.F."/>
            <person name="Murali S.C."/>
            <person name="Chen S."/>
            <person name="Glastad K.M."/>
            <person name="Werren J.H."/>
            <person name="Vineis J.H."/>
            <person name="Bowen J.L."/>
            <person name="Friedrich M."/>
            <person name="Jones J."/>
            <person name="Robertson H.M."/>
            <person name="Feyereisen R."/>
            <person name="Mechler-Hickson A."/>
            <person name="Mathers N."/>
            <person name="Lee C.E."/>
            <person name="Colbourne J.K."/>
            <person name="Biales A."/>
            <person name="Johnston J.S."/>
            <person name="Wellborn G.A."/>
            <person name="Rosendale A.J."/>
            <person name="Cridge A.G."/>
            <person name="Munoz-Torres M.C."/>
            <person name="Bain P.A."/>
            <person name="Manny A.R."/>
            <person name="Major K.M."/>
            <person name="Lambert F.N."/>
            <person name="Vulpe C.D."/>
            <person name="Tuck P."/>
            <person name="Blalock B.J."/>
            <person name="Lin Y.-Y."/>
            <person name="Smith M.E."/>
            <person name="Ochoa-Acuna H."/>
            <person name="Chen M.-J.M."/>
            <person name="Childers C.P."/>
            <person name="Qu J."/>
            <person name="Dugan S."/>
            <person name="Lee S.L."/>
            <person name="Chao H."/>
            <person name="Dinh H."/>
            <person name="Han Y."/>
            <person name="Doddapaneni H."/>
            <person name="Worley K.C."/>
            <person name="Muzny D.M."/>
            <person name="Gibbs R.A."/>
            <person name="Richards S."/>
        </authorList>
    </citation>
    <scope>NUCLEOTIDE SEQUENCE</scope>
    <source>
        <strain evidence="7">HAZT.00-mixed</strain>
        <tissue evidence="7">Whole organism</tissue>
    </source>
</reference>
<dbReference type="InterPro" id="IPR029063">
    <property type="entry name" value="SAM-dependent_MTases_sf"/>
</dbReference>
<dbReference type="EMBL" id="JQDR03006871">
    <property type="protein sequence ID" value="KAA0199529.1"/>
    <property type="molecule type" value="Genomic_DNA"/>
</dbReference>
<organism evidence="7">
    <name type="scientific">Hyalella azteca</name>
    <name type="common">Amphipod</name>
    <dbReference type="NCBI Taxonomy" id="294128"/>
    <lineage>
        <taxon>Eukaryota</taxon>
        <taxon>Metazoa</taxon>
        <taxon>Ecdysozoa</taxon>
        <taxon>Arthropoda</taxon>
        <taxon>Crustacea</taxon>
        <taxon>Multicrustacea</taxon>
        <taxon>Malacostraca</taxon>
        <taxon>Eumalacostraca</taxon>
        <taxon>Peracarida</taxon>
        <taxon>Amphipoda</taxon>
        <taxon>Senticaudata</taxon>
        <taxon>Talitrida</taxon>
        <taxon>Talitroidea</taxon>
        <taxon>Hyalellidae</taxon>
        <taxon>Hyalella</taxon>
    </lineage>
</organism>
<evidence type="ECO:0000256" key="4">
    <source>
        <dbReference type="ARBA" id="ARBA00022884"/>
    </source>
</evidence>
<keyword evidence="3 5" id="KW-0949">S-adenosyl-L-methionine</keyword>
<dbReference type="PRINTS" id="PR02008">
    <property type="entry name" value="RCMTFAMILY"/>
</dbReference>
<feature type="binding site" evidence="5">
    <location>
        <position position="210"/>
    </location>
    <ligand>
        <name>S-adenosyl-L-methionine</name>
        <dbReference type="ChEBI" id="CHEBI:59789"/>
    </ligand>
</feature>
<dbReference type="Gene3D" id="3.30.70.1170">
    <property type="entry name" value="Sun protein, domain 3"/>
    <property type="match status" value="1"/>
</dbReference>
<keyword evidence="4 5" id="KW-0694">RNA-binding</keyword>
<keyword evidence="2 5" id="KW-0808">Transferase</keyword>
<dbReference type="InterPro" id="IPR001678">
    <property type="entry name" value="MeTrfase_RsmB-F_NOP2_dom"/>
</dbReference>
<dbReference type="NCBIfam" id="TIGR00446">
    <property type="entry name" value="nop2p"/>
    <property type="match status" value="1"/>
</dbReference>
<dbReference type="Pfam" id="PF01189">
    <property type="entry name" value="Methyltr_RsmB-F"/>
    <property type="match status" value="1"/>
</dbReference>
<dbReference type="InterPro" id="IPR011023">
    <property type="entry name" value="Nop2p"/>
</dbReference>
<dbReference type="GO" id="GO:0003723">
    <property type="term" value="F:RNA binding"/>
    <property type="evidence" value="ECO:0007669"/>
    <property type="project" value="UniProtKB-UniRule"/>
</dbReference>
<evidence type="ECO:0000256" key="2">
    <source>
        <dbReference type="ARBA" id="ARBA00022679"/>
    </source>
</evidence>
<feature type="domain" description="SAM-dependent MTase RsmB/NOP-type" evidence="6">
    <location>
        <begin position="52"/>
        <end position="332"/>
    </location>
</feature>
<keyword evidence="1 5" id="KW-0489">Methyltransferase</keyword>
<proteinExistence type="inferred from homology"/>
<dbReference type="AlphaFoldDB" id="A0A6A0H5B0"/>
<dbReference type="PANTHER" id="PTHR22807">
    <property type="entry name" value="NOP2 YEAST -RELATED NOL1/NOP2/FMU SUN DOMAIN-CONTAINING"/>
    <property type="match status" value="1"/>
</dbReference>
<accession>A0A6A0H5B0</accession>
<dbReference type="PROSITE" id="PS51686">
    <property type="entry name" value="SAM_MT_RSMB_NOP"/>
    <property type="match status" value="1"/>
</dbReference>
<dbReference type="Gene3D" id="3.40.50.150">
    <property type="entry name" value="Vaccinia Virus protein VP39"/>
    <property type="match status" value="1"/>
</dbReference>
<protein>
    <recommendedName>
        <fullName evidence="6">SAM-dependent MTase RsmB/NOP-type domain-containing protein</fullName>
    </recommendedName>
</protein>
<dbReference type="GO" id="GO:0009383">
    <property type="term" value="F:rRNA (cytosine-C5-)-methyltransferase activity"/>
    <property type="evidence" value="ECO:0007669"/>
    <property type="project" value="TreeGrafter"/>
</dbReference>
<evidence type="ECO:0000256" key="3">
    <source>
        <dbReference type="ARBA" id="ARBA00022691"/>
    </source>
</evidence>
<evidence type="ECO:0000259" key="6">
    <source>
        <dbReference type="PROSITE" id="PS51686"/>
    </source>
</evidence>
<dbReference type="InterPro" id="IPR023267">
    <property type="entry name" value="RCMT"/>
</dbReference>
<reference evidence="7" key="2">
    <citation type="journal article" date="2018" name="Environ. Sci. Technol.">
        <title>The Toxicogenome of Hyalella azteca: A Model for Sediment Ecotoxicology and Evolutionary Toxicology.</title>
        <authorList>
            <person name="Poynton H.C."/>
            <person name="Hasenbein S."/>
            <person name="Benoit J.B."/>
            <person name="Sepulveda M.S."/>
            <person name="Poelchau M.F."/>
            <person name="Hughes D.S.T."/>
            <person name="Murali S.C."/>
            <person name="Chen S."/>
            <person name="Glastad K.M."/>
            <person name="Goodisman M.A.D."/>
            <person name="Werren J.H."/>
            <person name="Vineis J.H."/>
            <person name="Bowen J.L."/>
            <person name="Friedrich M."/>
            <person name="Jones J."/>
            <person name="Robertson H.M."/>
            <person name="Feyereisen R."/>
            <person name="Mechler-Hickson A."/>
            <person name="Mathers N."/>
            <person name="Lee C.E."/>
            <person name="Colbourne J.K."/>
            <person name="Biales A."/>
            <person name="Johnston J.S."/>
            <person name="Wellborn G.A."/>
            <person name="Rosendale A.J."/>
            <person name="Cridge A.G."/>
            <person name="Munoz-Torres M.C."/>
            <person name="Bain P.A."/>
            <person name="Manny A.R."/>
            <person name="Major K.M."/>
            <person name="Lambert F.N."/>
            <person name="Vulpe C.D."/>
            <person name="Tuck P."/>
            <person name="Blalock B.J."/>
            <person name="Lin Y.Y."/>
            <person name="Smith M.E."/>
            <person name="Ochoa-Acuna H."/>
            <person name="Chen M.M."/>
            <person name="Childers C.P."/>
            <person name="Qu J."/>
            <person name="Dugan S."/>
            <person name="Lee S.L."/>
            <person name="Chao H."/>
            <person name="Dinh H."/>
            <person name="Han Y."/>
            <person name="Doddapaneni H."/>
            <person name="Worley K.C."/>
            <person name="Muzny D.M."/>
            <person name="Gibbs R.A."/>
            <person name="Richards S."/>
        </authorList>
    </citation>
    <scope>NUCLEOTIDE SEQUENCE</scope>
    <source>
        <strain evidence="7">HAZT.00-mixed</strain>
        <tissue evidence="7">Whole organism</tissue>
    </source>
</reference>
<dbReference type="InterPro" id="IPR049560">
    <property type="entry name" value="MeTrfase_RsmB-F_NOP2_cat"/>
</dbReference>
<feature type="binding site" evidence="5">
    <location>
        <position position="169"/>
    </location>
    <ligand>
        <name>S-adenosyl-L-methionine</name>
        <dbReference type="ChEBI" id="CHEBI:59789"/>
    </ligand>
</feature>
<dbReference type="GO" id="GO:0005730">
    <property type="term" value="C:nucleolus"/>
    <property type="evidence" value="ECO:0007669"/>
    <property type="project" value="TreeGrafter"/>
</dbReference>
<name>A0A6A0H5B0_HYAAZ</name>
<dbReference type="SUPFAM" id="SSF53335">
    <property type="entry name" value="S-adenosyl-L-methionine-dependent methyltransferases"/>
    <property type="match status" value="1"/>
</dbReference>
<evidence type="ECO:0000313" key="7">
    <source>
        <dbReference type="EMBL" id="KAA0199529.1"/>
    </source>
</evidence>
<dbReference type="PANTHER" id="PTHR22807:SF30">
    <property type="entry name" value="28S RRNA (CYTOSINE(4447)-C(5))-METHYLTRANSFERASE-RELATED"/>
    <property type="match status" value="1"/>
</dbReference>
<comment type="caution">
    <text evidence="5">Lacks conserved residue(s) required for the propagation of feature annotation.</text>
</comment>
<dbReference type="Proteomes" id="UP000711488">
    <property type="component" value="Unassembled WGS sequence"/>
</dbReference>
<feature type="binding site" evidence="5">
    <location>
        <begin position="145"/>
        <end position="151"/>
    </location>
    <ligand>
        <name>S-adenosyl-L-methionine</name>
        <dbReference type="ChEBI" id="CHEBI:59789"/>
    </ligand>
</feature>
<dbReference type="GO" id="GO:0000470">
    <property type="term" value="P:maturation of LSU-rRNA"/>
    <property type="evidence" value="ECO:0007669"/>
    <property type="project" value="TreeGrafter"/>
</dbReference>
<reference evidence="7" key="1">
    <citation type="submission" date="2014-08" db="EMBL/GenBank/DDBJ databases">
        <authorList>
            <person name="Murali S."/>
            <person name="Richards S."/>
            <person name="Bandaranaike D."/>
            <person name="Bellair M."/>
            <person name="Blankenburg K."/>
            <person name="Chao H."/>
            <person name="Dinh H."/>
            <person name="Doddapaneni H."/>
            <person name="Dugan-Rocha S."/>
            <person name="Elkadiri S."/>
            <person name="Gnanaolivu R."/>
            <person name="Hughes D."/>
            <person name="Lee S."/>
            <person name="Li M."/>
            <person name="Ming W."/>
            <person name="Munidasa M."/>
            <person name="Muniz J."/>
            <person name="Nguyen L."/>
            <person name="Osuji N."/>
            <person name="Pu L.-L."/>
            <person name="Puazo M."/>
            <person name="Skinner E."/>
            <person name="Qu C."/>
            <person name="Quiroz J."/>
            <person name="Raj R."/>
            <person name="Weissenberger G."/>
            <person name="Xin Y."/>
            <person name="Zou X."/>
            <person name="Han Y."/>
            <person name="Worley K."/>
            <person name="Muzny D."/>
            <person name="Gibbs R."/>
        </authorList>
    </citation>
    <scope>NUCLEOTIDE SEQUENCE</scope>
    <source>
        <strain evidence="7">HAZT.00-mixed</strain>
        <tissue evidence="7">Whole organism</tissue>
    </source>
</reference>
<evidence type="ECO:0000256" key="1">
    <source>
        <dbReference type="ARBA" id="ARBA00022603"/>
    </source>
</evidence>
<gene>
    <name evidence="7" type="ORF">HAZT_HAZT007199</name>
</gene>
<comment type="caution">
    <text evidence="7">The sequence shown here is derived from an EMBL/GenBank/DDBJ whole genome shotgun (WGS) entry which is preliminary data.</text>
</comment>
<dbReference type="GO" id="GO:0070475">
    <property type="term" value="P:rRNA base methylation"/>
    <property type="evidence" value="ECO:0007669"/>
    <property type="project" value="TreeGrafter"/>
</dbReference>
<evidence type="ECO:0000256" key="5">
    <source>
        <dbReference type="PROSITE-ProRule" id="PRU01023"/>
    </source>
</evidence>
<feature type="active site" description="Nucleophile" evidence="5">
    <location>
        <position position="261"/>
    </location>
</feature>
<sequence length="467" mass="52250">MKTSQAATTTPIITAGIRRIFTTFVLIIFHHHFLVNNWKVFCLAFLRRLITVKARDICARSSYNFCCFYLCYRKDVREALNNRGVNCEPIPWSKVGLVVYGVPSNVPLGATPEYLAGHYILQGASSLLPVMSLAPREHEHVLDMCAAPGGKATHIASMMKNTGVLYCNDFNPKRVKALTANIHRMGVTNTIVTAMDGRAIGKSLDRVLLDAPCTGTGIISKDARVKHTKEELDVKRCSHLQAELLIAAIDANGIFIVYCNCSVLVEENEQVINSVLKKRAVKLVPTGLLNIGAKGFTKFKQHRFHPSLELMQRIYPHKNNMDGFSSKEQRQNIKSLDYLRVSFSLVFFSRATTIVSSTFLYSSTFLVERMIFIQVASTVWYGQEINNRPQLAGDARGSSIADACWGRTKRRTDSGLVRDWSWEIKQPACVAEPRIEITLAPAAARGTYFTHKPHSIYYSGEIGTRSH</sequence>
<comment type="similarity">
    <text evidence="5">Belongs to the class I-like SAM-binding methyltransferase superfamily. RsmB/NOP family.</text>
</comment>